<sequence>MIASVLVVGLLPHDAGKTTVSEALLREALARGLEPSAFKPVSAFSGWYQFEYLLESVELGALVGEDACRLHRASRSKRPIEMEAPVVTLLVPPDPSALEWRLSLYERAVESVALQAVLTRVTACRRGLPSTSYFLVEQALRRTTPALRRHVEKLVERVRVEPHRIAPEELASLLEGQAAQAADECLEWARLEGELLVVESYNNALAPTRGSLNVTAVVLVAPGRVAVYSGSEYVRAAQAVGAIEFPWRSTTERVVTLLRPSASLEVEPMRRVGELERATWAERLLDAILMVSEREVEAGTQL</sequence>
<dbReference type="EMBL" id="DRZC01000057">
    <property type="protein sequence ID" value="HHQ80619.1"/>
    <property type="molecule type" value="Genomic_DNA"/>
</dbReference>
<accession>A0A7J3ZKN6</accession>
<evidence type="ECO:0000313" key="1">
    <source>
        <dbReference type="EMBL" id="HHQ80619.1"/>
    </source>
</evidence>
<comment type="caution">
    <text evidence="1">The sequence shown here is derived from an EMBL/GenBank/DDBJ whole genome shotgun (WGS) entry which is preliminary data.</text>
</comment>
<reference evidence="1" key="1">
    <citation type="journal article" date="2020" name="mSystems">
        <title>Genome- and Community-Level Interaction Insights into Carbon Utilization and Element Cycling Functions of Hydrothermarchaeota in Hydrothermal Sediment.</title>
        <authorList>
            <person name="Zhou Z."/>
            <person name="Liu Y."/>
            <person name="Xu W."/>
            <person name="Pan J."/>
            <person name="Luo Z.H."/>
            <person name="Li M."/>
        </authorList>
    </citation>
    <scope>NUCLEOTIDE SEQUENCE [LARGE SCALE GENOMIC DNA]</scope>
    <source>
        <strain evidence="1">SpSt-1116</strain>
    </source>
</reference>
<name>A0A7J3ZKN6_9CREN</name>
<proteinExistence type="predicted"/>
<dbReference type="AlphaFoldDB" id="A0A7J3ZKN6"/>
<gene>
    <name evidence="1" type="ORF">ENM78_04115</name>
</gene>
<protein>
    <submittedName>
        <fullName evidence="1">ATPase</fullName>
    </submittedName>
</protein>
<organism evidence="1">
    <name type="scientific">Fervidicoccus fontis</name>
    <dbReference type="NCBI Taxonomy" id="683846"/>
    <lineage>
        <taxon>Archaea</taxon>
        <taxon>Thermoproteota</taxon>
        <taxon>Thermoprotei</taxon>
        <taxon>Fervidicoccales</taxon>
        <taxon>Fervidicoccaceae</taxon>
        <taxon>Fervidicoccus</taxon>
    </lineage>
</organism>